<dbReference type="GO" id="GO:0006284">
    <property type="term" value="P:base-excision repair"/>
    <property type="evidence" value="ECO:0007669"/>
    <property type="project" value="InterPro"/>
</dbReference>
<dbReference type="OrthoDB" id="9794313at2"/>
<name>A0A1G9KKN3_9FIRM</name>
<dbReference type="GO" id="GO:0003905">
    <property type="term" value="F:alkylbase DNA N-glycosylase activity"/>
    <property type="evidence" value="ECO:0007669"/>
    <property type="project" value="InterPro"/>
</dbReference>
<keyword evidence="3 5" id="KW-0378">Hydrolase</keyword>
<evidence type="ECO:0000256" key="2">
    <source>
        <dbReference type="ARBA" id="ARBA00022763"/>
    </source>
</evidence>
<comment type="similarity">
    <text evidence="1 5">Belongs to the DNA glycosylase MPG family.</text>
</comment>
<dbReference type="EMBL" id="FNGO01000005">
    <property type="protein sequence ID" value="SDL50281.1"/>
    <property type="molecule type" value="Genomic_DNA"/>
</dbReference>
<dbReference type="EC" id="3.2.2.-" evidence="5"/>
<dbReference type="PANTHER" id="PTHR10429">
    <property type="entry name" value="DNA-3-METHYLADENINE GLYCOSYLASE"/>
    <property type="match status" value="1"/>
</dbReference>
<dbReference type="STRING" id="321763.SAMN04488692_10545"/>
<evidence type="ECO:0000313" key="7">
    <source>
        <dbReference type="Proteomes" id="UP000199476"/>
    </source>
</evidence>
<dbReference type="RefSeq" id="WP_089758804.1">
    <property type="nucleotide sequence ID" value="NZ_FNGO01000005.1"/>
</dbReference>
<dbReference type="Gene3D" id="3.10.300.10">
    <property type="entry name" value="Methylpurine-DNA glycosylase (MPG)"/>
    <property type="match status" value="1"/>
</dbReference>
<proteinExistence type="inferred from homology"/>
<keyword evidence="7" id="KW-1185">Reference proteome</keyword>
<dbReference type="NCBIfam" id="TIGR00567">
    <property type="entry name" value="3mg"/>
    <property type="match status" value="1"/>
</dbReference>
<dbReference type="HAMAP" id="MF_00527">
    <property type="entry name" value="3MGH"/>
    <property type="match status" value="1"/>
</dbReference>
<evidence type="ECO:0000313" key="6">
    <source>
        <dbReference type="EMBL" id="SDL50281.1"/>
    </source>
</evidence>
<organism evidence="6 7">
    <name type="scientific">Halarsenatibacter silvermanii</name>
    <dbReference type="NCBI Taxonomy" id="321763"/>
    <lineage>
        <taxon>Bacteria</taxon>
        <taxon>Bacillati</taxon>
        <taxon>Bacillota</taxon>
        <taxon>Clostridia</taxon>
        <taxon>Halanaerobiales</taxon>
        <taxon>Halarsenatibacteraceae</taxon>
        <taxon>Halarsenatibacter</taxon>
    </lineage>
</organism>
<evidence type="ECO:0000256" key="3">
    <source>
        <dbReference type="ARBA" id="ARBA00022801"/>
    </source>
</evidence>
<dbReference type="AlphaFoldDB" id="A0A1G9KKN3"/>
<dbReference type="GO" id="GO:0003677">
    <property type="term" value="F:DNA binding"/>
    <property type="evidence" value="ECO:0007669"/>
    <property type="project" value="InterPro"/>
</dbReference>
<dbReference type="SUPFAM" id="SSF50486">
    <property type="entry name" value="FMT C-terminal domain-like"/>
    <property type="match status" value="1"/>
</dbReference>
<evidence type="ECO:0000256" key="5">
    <source>
        <dbReference type="HAMAP-Rule" id="MF_00527"/>
    </source>
</evidence>
<dbReference type="PANTHER" id="PTHR10429:SF0">
    <property type="entry name" value="DNA-3-METHYLADENINE GLYCOSYLASE"/>
    <property type="match status" value="1"/>
</dbReference>
<dbReference type="CDD" id="cd00540">
    <property type="entry name" value="AAG"/>
    <property type="match status" value="1"/>
</dbReference>
<reference evidence="6 7" key="1">
    <citation type="submission" date="2016-10" db="EMBL/GenBank/DDBJ databases">
        <authorList>
            <person name="de Groot N.N."/>
        </authorList>
    </citation>
    <scope>NUCLEOTIDE SEQUENCE [LARGE SCALE GENOMIC DNA]</scope>
    <source>
        <strain evidence="6 7">SLAS-1</strain>
    </source>
</reference>
<dbReference type="Pfam" id="PF02245">
    <property type="entry name" value="Pur_DNA_glyco"/>
    <property type="match status" value="1"/>
</dbReference>
<evidence type="ECO:0000256" key="4">
    <source>
        <dbReference type="ARBA" id="ARBA00023204"/>
    </source>
</evidence>
<dbReference type="InterPro" id="IPR003180">
    <property type="entry name" value="MPG"/>
</dbReference>
<gene>
    <name evidence="6" type="ORF">SAMN04488692_10545</name>
</gene>
<protein>
    <recommendedName>
        <fullName evidence="5">Putative 3-methyladenine DNA glycosylase</fullName>
        <ecNumber evidence="5">3.2.2.-</ecNumber>
    </recommendedName>
</protein>
<dbReference type="Proteomes" id="UP000199476">
    <property type="component" value="Unassembled WGS sequence"/>
</dbReference>
<dbReference type="InterPro" id="IPR011034">
    <property type="entry name" value="Formyl_transferase-like_C_sf"/>
</dbReference>
<keyword evidence="2 5" id="KW-0227">DNA damage</keyword>
<dbReference type="FunFam" id="3.10.300.10:FF:000001">
    <property type="entry name" value="Putative 3-methyladenine DNA glycosylase"/>
    <property type="match status" value="1"/>
</dbReference>
<sequence>MLDRDFFRRDAVTVARELIGKKLVRYLEGEKLSLRIVETEAYCGPEDEACHASGGRRTERTEPMFLQGGHLYIYLIYGIHRCLNIVAAEVDSPHAVLIRAGEPLEGIELMRENRTLDDPNYHQIAGGAGRICQALSLDEDYSGLNLLKSEEIHIEYIDEGERICDDDGENNFEIVSSSRINIDYAGDTYRNKPWRFYLKNSSCLSV</sequence>
<keyword evidence="4 5" id="KW-0234">DNA repair</keyword>
<dbReference type="InterPro" id="IPR036995">
    <property type="entry name" value="MPG_sf"/>
</dbReference>
<accession>A0A1G9KKN3</accession>
<evidence type="ECO:0000256" key="1">
    <source>
        <dbReference type="ARBA" id="ARBA00009232"/>
    </source>
</evidence>